<name>A0A1H2TUQ3_9RHOB</name>
<evidence type="ECO:0000313" key="3">
    <source>
        <dbReference type="EMBL" id="SDW47615.1"/>
    </source>
</evidence>
<evidence type="ECO:0000259" key="2">
    <source>
        <dbReference type="Pfam" id="PF12804"/>
    </source>
</evidence>
<dbReference type="PANTHER" id="PTHR43777">
    <property type="entry name" value="MOLYBDENUM COFACTOR CYTIDYLYLTRANSFERASE"/>
    <property type="match status" value="1"/>
</dbReference>
<reference evidence="4" key="1">
    <citation type="submission" date="2016-10" db="EMBL/GenBank/DDBJ databases">
        <authorList>
            <person name="Varghese N."/>
            <person name="Submissions S."/>
        </authorList>
    </citation>
    <scope>NUCLEOTIDE SEQUENCE [LARGE SCALE GENOMIC DNA]</scope>
    <source>
        <strain evidence="4">DSM 10014</strain>
    </source>
</reference>
<dbReference type="SUPFAM" id="SSF53448">
    <property type="entry name" value="Nucleotide-diphospho-sugar transferases"/>
    <property type="match status" value="1"/>
</dbReference>
<proteinExistence type="predicted"/>
<evidence type="ECO:0000256" key="1">
    <source>
        <dbReference type="ARBA" id="ARBA00022842"/>
    </source>
</evidence>
<dbReference type="Gene3D" id="3.90.550.10">
    <property type="entry name" value="Spore Coat Polysaccharide Biosynthesis Protein SpsA, Chain A"/>
    <property type="match status" value="1"/>
</dbReference>
<dbReference type="CDD" id="cd04182">
    <property type="entry name" value="GT_2_like_f"/>
    <property type="match status" value="1"/>
</dbReference>
<dbReference type="Pfam" id="PF12804">
    <property type="entry name" value="NTP_transf_3"/>
    <property type="match status" value="1"/>
</dbReference>
<keyword evidence="1" id="KW-0460">Magnesium</keyword>
<feature type="domain" description="MobA-like NTP transferase" evidence="2">
    <location>
        <begin position="8"/>
        <end position="169"/>
    </location>
</feature>
<accession>A0A1H2TUQ3</accession>
<sequence length="200" mass="21508">MSHDIPIILLAAGQSSRMRGRDKLQEIVEGEPLLRRQARIARAATRGAVIVALPPAPHPRYALVADMEVEALPVADAAEGMNASLRAGFAALPAGTPAAMVLLADLPELTENDLNTVFHAVDIKSNYTIWRGATADGKPGHPTVFAACHFDHFARMQGDTGGKEIIAQAQDQTLLIPLPDNRARLDLDTPEAWAAWRAAR</sequence>
<dbReference type="RefSeq" id="WP_074634974.1">
    <property type="nucleotide sequence ID" value="NZ_CP160849.1"/>
</dbReference>
<dbReference type="Proteomes" id="UP000183076">
    <property type="component" value="Unassembled WGS sequence"/>
</dbReference>
<dbReference type="EMBL" id="FNNB01000002">
    <property type="protein sequence ID" value="SDW47615.1"/>
    <property type="molecule type" value="Genomic_DNA"/>
</dbReference>
<protein>
    <submittedName>
        <fullName evidence="3">CTP:molybdopterin cytidylyltransferase MocA</fullName>
    </submittedName>
</protein>
<organism evidence="3 4">
    <name type="scientific">Sulfitobacter pontiacus</name>
    <dbReference type="NCBI Taxonomy" id="60137"/>
    <lineage>
        <taxon>Bacteria</taxon>
        <taxon>Pseudomonadati</taxon>
        <taxon>Pseudomonadota</taxon>
        <taxon>Alphaproteobacteria</taxon>
        <taxon>Rhodobacterales</taxon>
        <taxon>Roseobacteraceae</taxon>
        <taxon>Sulfitobacter</taxon>
    </lineage>
</organism>
<dbReference type="InterPro" id="IPR029044">
    <property type="entry name" value="Nucleotide-diphossugar_trans"/>
</dbReference>
<keyword evidence="3" id="KW-0548">Nucleotidyltransferase</keyword>
<dbReference type="AlphaFoldDB" id="A0A1H2TUQ3"/>
<dbReference type="InterPro" id="IPR025877">
    <property type="entry name" value="MobA-like_NTP_Trfase"/>
</dbReference>
<evidence type="ECO:0000313" key="4">
    <source>
        <dbReference type="Proteomes" id="UP000183076"/>
    </source>
</evidence>
<keyword evidence="3" id="KW-0808">Transferase</keyword>
<dbReference type="GeneID" id="94021982"/>
<gene>
    <name evidence="3" type="ORF">SAMN04488041_102298</name>
</gene>
<dbReference type="PANTHER" id="PTHR43777:SF1">
    <property type="entry name" value="MOLYBDENUM COFACTOR CYTIDYLYLTRANSFERASE"/>
    <property type="match status" value="1"/>
</dbReference>
<dbReference type="STRING" id="60137.SAMN04488041_102298"/>
<dbReference type="GO" id="GO:0016779">
    <property type="term" value="F:nucleotidyltransferase activity"/>
    <property type="evidence" value="ECO:0007669"/>
    <property type="project" value="UniProtKB-KW"/>
</dbReference>